<feature type="chain" id="PRO_5038787696" evidence="2">
    <location>
        <begin position="33"/>
        <end position="141"/>
    </location>
</feature>
<feature type="signal peptide" evidence="2">
    <location>
        <begin position="1"/>
        <end position="32"/>
    </location>
</feature>
<evidence type="ECO:0000313" key="4">
    <source>
        <dbReference type="EMBL" id="MBS2962298.1"/>
    </source>
</evidence>
<dbReference type="InterPro" id="IPR052721">
    <property type="entry name" value="ET_Amicyanin"/>
</dbReference>
<gene>
    <name evidence="4" type="ORF">KGA66_04520</name>
</gene>
<comment type="caution">
    <text evidence="4">The sequence shown here is derived from an EMBL/GenBank/DDBJ whole genome shotgun (WGS) entry which is preliminary data.</text>
</comment>
<dbReference type="PROSITE" id="PS51257">
    <property type="entry name" value="PROKAR_LIPOPROTEIN"/>
    <property type="match status" value="1"/>
</dbReference>
<organism evidence="4 5">
    <name type="scientific">Actinocrinis puniceicyclus</name>
    <dbReference type="NCBI Taxonomy" id="977794"/>
    <lineage>
        <taxon>Bacteria</taxon>
        <taxon>Bacillati</taxon>
        <taxon>Actinomycetota</taxon>
        <taxon>Actinomycetes</taxon>
        <taxon>Catenulisporales</taxon>
        <taxon>Actinospicaceae</taxon>
        <taxon>Actinocrinis</taxon>
    </lineage>
</organism>
<protein>
    <submittedName>
        <fullName evidence="4">Cupredoxin domain-containing protein</fullName>
    </submittedName>
</protein>
<name>A0A8J7WJ71_9ACTN</name>
<evidence type="ECO:0000256" key="2">
    <source>
        <dbReference type="SAM" id="SignalP"/>
    </source>
</evidence>
<dbReference type="PANTHER" id="PTHR36507">
    <property type="entry name" value="BLL1555 PROTEIN"/>
    <property type="match status" value="1"/>
</dbReference>
<feature type="compositionally biased region" description="Low complexity" evidence="1">
    <location>
        <begin position="25"/>
        <end position="48"/>
    </location>
</feature>
<feature type="domain" description="EfeO-type cupredoxin-like" evidence="3">
    <location>
        <begin position="63"/>
        <end position="140"/>
    </location>
</feature>
<dbReference type="InterPro" id="IPR028096">
    <property type="entry name" value="EfeO_Cupredoxin"/>
</dbReference>
<dbReference type="RefSeq" id="WP_211464803.1">
    <property type="nucleotide sequence ID" value="NZ_JAGSXH010000009.1"/>
</dbReference>
<evidence type="ECO:0000313" key="5">
    <source>
        <dbReference type="Proteomes" id="UP000677913"/>
    </source>
</evidence>
<sequence>MNRSSRILGAAATVLALAGAAACSSSSGSGGAAASTPSAAASSSMSGMPAGGGSAPASAADTITIADFAFSGPLTAAPGAQVTVTNKDSVMHTVTADSAGGFDASVPAGGTVTFTAPTAPGSYAYHCAIHPSMKHGTLIVK</sequence>
<evidence type="ECO:0000256" key="1">
    <source>
        <dbReference type="SAM" id="MobiDB-lite"/>
    </source>
</evidence>
<accession>A0A8J7WJ71</accession>
<dbReference type="Proteomes" id="UP000677913">
    <property type="component" value="Unassembled WGS sequence"/>
</dbReference>
<dbReference type="Pfam" id="PF13473">
    <property type="entry name" value="Cupredoxin_1"/>
    <property type="match status" value="1"/>
</dbReference>
<dbReference type="InterPro" id="IPR008972">
    <property type="entry name" value="Cupredoxin"/>
</dbReference>
<dbReference type="PANTHER" id="PTHR36507:SF1">
    <property type="entry name" value="BLL1555 PROTEIN"/>
    <property type="match status" value="1"/>
</dbReference>
<keyword evidence="5" id="KW-1185">Reference proteome</keyword>
<dbReference type="EMBL" id="JAGSXH010000009">
    <property type="protein sequence ID" value="MBS2962298.1"/>
    <property type="molecule type" value="Genomic_DNA"/>
</dbReference>
<dbReference type="AlphaFoldDB" id="A0A8J7WJ71"/>
<evidence type="ECO:0000259" key="3">
    <source>
        <dbReference type="Pfam" id="PF13473"/>
    </source>
</evidence>
<dbReference type="SUPFAM" id="SSF49503">
    <property type="entry name" value="Cupredoxins"/>
    <property type="match status" value="1"/>
</dbReference>
<dbReference type="Gene3D" id="2.60.40.420">
    <property type="entry name" value="Cupredoxins - blue copper proteins"/>
    <property type="match status" value="1"/>
</dbReference>
<reference evidence="4" key="1">
    <citation type="submission" date="2021-04" db="EMBL/GenBank/DDBJ databases">
        <title>Genome based classification of Actinospica acidithermotolerans sp. nov., an actinobacterium isolated from an Indonesian hot spring.</title>
        <authorList>
            <person name="Kusuma A.B."/>
            <person name="Putra K.E."/>
            <person name="Nafisah S."/>
            <person name="Loh J."/>
            <person name="Nouioui I."/>
            <person name="Goodfellow M."/>
        </authorList>
    </citation>
    <scope>NUCLEOTIDE SEQUENCE</scope>
    <source>
        <strain evidence="4">DSM 45618</strain>
    </source>
</reference>
<keyword evidence="2" id="KW-0732">Signal</keyword>
<proteinExistence type="predicted"/>
<feature type="region of interest" description="Disordered" evidence="1">
    <location>
        <begin position="25"/>
        <end position="58"/>
    </location>
</feature>